<protein>
    <submittedName>
        <fullName evidence="1">Uncharacterized protein</fullName>
    </submittedName>
</protein>
<sequence length="383" mass="42889">MIESDAVYPLYFLDDISTGRFIALSEILLFNEVLVGNKLHEGLVKLIHQGDWRKLGGRLRMRWLSLSKVDGGLEVHVPKEFTQDRPAIRFTTEVFDISIHEHELASQLPKATGGPLRTSYTARLLTFDLAILGLHVTSFTDSTTVACAWPHAIAGALGLKGVLSAWPKALRDINDLPPLLGARKDVMNGVGTVIDEKAPYGLASVQIKVESRALFLPRQFLTQLRLSCIKELEMVHGTDSTPFVSDGDVLTAWASRFVARSRGGKWPALTFNPLDITSRLSAPWERGEVYVQNMAGAMCTSLDVDVRLRRSLGELAQQVRVSIQQQATDEQIRAQLRNFRTLGHTKAEPLYGNPDAQLVSTFLYHDTWQKLEDYIRETYSYIQ</sequence>
<organism evidence="1 2">
    <name type="scientific">Fusarium decemcellulare</name>
    <dbReference type="NCBI Taxonomy" id="57161"/>
    <lineage>
        <taxon>Eukaryota</taxon>
        <taxon>Fungi</taxon>
        <taxon>Dikarya</taxon>
        <taxon>Ascomycota</taxon>
        <taxon>Pezizomycotina</taxon>
        <taxon>Sordariomycetes</taxon>
        <taxon>Hypocreomycetidae</taxon>
        <taxon>Hypocreales</taxon>
        <taxon>Nectriaceae</taxon>
        <taxon>Fusarium</taxon>
        <taxon>Fusarium decemcellulare species complex</taxon>
    </lineage>
</organism>
<comment type="caution">
    <text evidence="1">The sequence shown here is derived from an EMBL/GenBank/DDBJ whole genome shotgun (WGS) entry which is preliminary data.</text>
</comment>
<gene>
    <name evidence="1" type="ORF">NM208_g1124</name>
</gene>
<name>A0ACC1SXB5_9HYPO</name>
<accession>A0ACC1SXB5</accession>
<dbReference type="Proteomes" id="UP001148629">
    <property type="component" value="Unassembled WGS sequence"/>
</dbReference>
<keyword evidence="2" id="KW-1185">Reference proteome</keyword>
<reference evidence="1" key="1">
    <citation type="submission" date="2022-08" db="EMBL/GenBank/DDBJ databases">
        <title>Genome Sequence of Fusarium decemcellulare.</title>
        <authorList>
            <person name="Buettner E."/>
        </authorList>
    </citation>
    <scope>NUCLEOTIDE SEQUENCE</scope>
    <source>
        <strain evidence="1">Babe19</strain>
    </source>
</reference>
<dbReference type="EMBL" id="JANRMS010000055">
    <property type="protein sequence ID" value="KAJ3548197.1"/>
    <property type="molecule type" value="Genomic_DNA"/>
</dbReference>
<evidence type="ECO:0000313" key="1">
    <source>
        <dbReference type="EMBL" id="KAJ3548197.1"/>
    </source>
</evidence>
<proteinExistence type="predicted"/>
<evidence type="ECO:0000313" key="2">
    <source>
        <dbReference type="Proteomes" id="UP001148629"/>
    </source>
</evidence>